<dbReference type="InterPro" id="IPR031683">
    <property type="entry name" value="DUF4716"/>
</dbReference>
<feature type="domain" description="DUF4716" evidence="2">
    <location>
        <begin position="78"/>
        <end position="125"/>
    </location>
</feature>
<dbReference type="Proteomes" id="UP000009130">
    <property type="component" value="Chromosome 14"/>
</dbReference>
<accession>G7PPJ6</accession>
<organism>
    <name type="scientific">Macaca fascicularis</name>
    <name type="common">Crab-eating macaque</name>
    <name type="synonym">Cynomolgus monkey</name>
    <dbReference type="NCBI Taxonomy" id="9541"/>
    <lineage>
        <taxon>Eukaryota</taxon>
        <taxon>Metazoa</taxon>
        <taxon>Chordata</taxon>
        <taxon>Craniata</taxon>
        <taxon>Vertebrata</taxon>
        <taxon>Euteleostomi</taxon>
        <taxon>Mammalia</taxon>
        <taxon>Eutheria</taxon>
        <taxon>Euarchontoglires</taxon>
        <taxon>Primates</taxon>
        <taxon>Haplorrhini</taxon>
        <taxon>Catarrhini</taxon>
        <taxon>Cercopithecidae</taxon>
        <taxon>Cercopithecinae</taxon>
        <taxon>Macaca</taxon>
    </lineage>
</organism>
<name>G7PPJ6_MACFA</name>
<sequence>MGLQFSQVISICWAAMGSLYAEMTENKYIRCSALTILSEWREGEGARGSGELWNPEIWQGVAREGYWDSWGALSSTQCSTEPCSSTACPWTFWPSSTGRRTTEAWGVGTGLRRLNEKAASGVLIKLLFISTCQLLHGARGGRLETREESKSRQMLDPRGLQARPATTLVDSALGPGS</sequence>
<feature type="compositionally biased region" description="Basic and acidic residues" evidence="1">
    <location>
        <begin position="143"/>
        <end position="155"/>
    </location>
</feature>
<evidence type="ECO:0000313" key="3">
    <source>
        <dbReference type="EMBL" id="EHH56102.1"/>
    </source>
</evidence>
<reference evidence="3" key="1">
    <citation type="journal article" date="2011" name="Nat. Biotechnol.">
        <title>Genome sequencing and comparison of two nonhuman primate animal models, the cynomolgus and Chinese rhesus macaques.</title>
        <authorList>
            <person name="Yan G."/>
            <person name="Zhang G."/>
            <person name="Fang X."/>
            <person name="Zhang Y."/>
            <person name="Li C."/>
            <person name="Ling F."/>
            <person name="Cooper D.N."/>
            <person name="Li Q."/>
            <person name="Li Y."/>
            <person name="van Gool A.J."/>
            <person name="Du H."/>
            <person name="Chen J."/>
            <person name="Chen R."/>
            <person name="Zhang P."/>
            <person name="Huang Z."/>
            <person name="Thompson J.R."/>
            <person name="Meng Y."/>
            <person name="Bai Y."/>
            <person name="Wang J."/>
            <person name="Zhuo M."/>
            <person name="Wang T."/>
            <person name="Huang Y."/>
            <person name="Wei L."/>
            <person name="Li J."/>
            <person name="Wang Z."/>
            <person name="Hu H."/>
            <person name="Yang P."/>
            <person name="Le L."/>
            <person name="Stenson P.D."/>
            <person name="Li B."/>
            <person name="Liu X."/>
            <person name="Ball E.V."/>
            <person name="An N."/>
            <person name="Huang Q."/>
            <person name="Zhang Y."/>
            <person name="Fan W."/>
            <person name="Zhang X."/>
            <person name="Li Y."/>
            <person name="Wang W."/>
            <person name="Katze M.G."/>
            <person name="Su B."/>
            <person name="Nielsen R."/>
            <person name="Yang H."/>
            <person name="Wang J."/>
            <person name="Wang X."/>
            <person name="Wang J."/>
        </authorList>
    </citation>
    <scope>NUCLEOTIDE SEQUENCE [LARGE SCALE GENOMIC DNA]</scope>
    <source>
        <strain evidence="3">CE-4</strain>
    </source>
</reference>
<feature type="region of interest" description="Disordered" evidence="1">
    <location>
        <begin position="143"/>
        <end position="177"/>
    </location>
</feature>
<protein>
    <recommendedName>
        <fullName evidence="2">DUF4716 domain-containing protein</fullName>
    </recommendedName>
</protein>
<dbReference type="PANTHER" id="PTHR37998:SF1">
    <property type="entry name" value="CATION CHANNEL SPERM-ASSOCIATED AUXILIARY SUBUNIT TMEM262"/>
    <property type="match status" value="1"/>
</dbReference>
<dbReference type="InterPro" id="IPR040431">
    <property type="entry name" value="TM262"/>
</dbReference>
<gene>
    <name evidence="3" type="ORF">EGM_05448</name>
</gene>
<dbReference type="Pfam" id="PF15837">
    <property type="entry name" value="DUF4716"/>
    <property type="match status" value="1"/>
</dbReference>
<evidence type="ECO:0000256" key="1">
    <source>
        <dbReference type="SAM" id="MobiDB-lite"/>
    </source>
</evidence>
<dbReference type="AlphaFoldDB" id="G7PPJ6"/>
<evidence type="ECO:0000259" key="2">
    <source>
        <dbReference type="Pfam" id="PF15837"/>
    </source>
</evidence>
<dbReference type="EMBL" id="CM001289">
    <property type="protein sequence ID" value="EHH56102.1"/>
    <property type="molecule type" value="Genomic_DNA"/>
</dbReference>
<dbReference type="PANTHER" id="PTHR37998">
    <property type="entry name" value="TRANSMEMBRANE PROTEIN 262"/>
    <property type="match status" value="1"/>
</dbReference>
<proteinExistence type="predicted"/>